<feature type="active site" evidence="4">
    <location>
        <position position="133"/>
    </location>
</feature>
<comment type="similarity">
    <text evidence="2 5">Belongs to the pseudouridine synthase RluA family.</text>
</comment>
<comment type="caution">
    <text evidence="7">The sequence shown here is derived from an EMBL/GenBank/DDBJ whole genome shotgun (WGS) entry which is preliminary data.</text>
</comment>
<gene>
    <name evidence="7" type="ORF">FWJ32_11545</name>
</gene>
<dbReference type="PANTHER" id="PTHR21600:SF44">
    <property type="entry name" value="RIBOSOMAL LARGE SUBUNIT PSEUDOURIDINE SYNTHASE D"/>
    <property type="match status" value="1"/>
</dbReference>
<dbReference type="PANTHER" id="PTHR21600">
    <property type="entry name" value="MITOCHONDRIAL RNA PSEUDOURIDINE SYNTHASE"/>
    <property type="match status" value="1"/>
</dbReference>
<proteinExistence type="inferred from homology"/>
<dbReference type="InterPro" id="IPR006145">
    <property type="entry name" value="PsdUridine_synth_RsuA/RluA"/>
</dbReference>
<dbReference type="Proteomes" id="UP000322976">
    <property type="component" value="Unassembled WGS sequence"/>
</dbReference>
<dbReference type="InterPro" id="IPR020103">
    <property type="entry name" value="PsdUridine_synth_cat_dom_sf"/>
</dbReference>
<feature type="domain" description="Pseudouridine synthase RsuA/RluA-like" evidence="6">
    <location>
        <begin position="86"/>
        <end position="231"/>
    </location>
</feature>
<evidence type="ECO:0000256" key="3">
    <source>
        <dbReference type="ARBA" id="ARBA00023235"/>
    </source>
</evidence>
<evidence type="ECO:0000313" key="8">
    <source>
        <dbReference type="Proteomes" id="UP000322976"/>
    </source>
</evidence>
<comment type="catalytic activity">
    <reaction evidence="1 5">
        <text>a uridine in RNA = a pseudouridine in RNA</text>
        <dbReference type="Rhea" id="RHEA:48348"/>
        <dbReference type="Rhea" id="RHEA-COMP:12068"/>
        <dbReference type="Rhea" id="RHEA-COMP:12069"/>
        <dbReference type="ChEBI" id="CHEBI:65314"/>
        <dbReference type="ChEBI" id="CHEBI:65315"/>
    </reaction>
</comment>
<dbReference type="AlphaFoldDB" id="A0A5D8QC63"/>
<dbReference type="GO" id="GO:0009982">
    <property type="term" value="F:pseudouridine synthase activity"/>
    <property type="evidence" value="ECO:0007669"/>
    <property type="project" value="InterPro"/>
</dbReference>
<name>A0A5D8QC63_9THEO</name>
<dbReference type="GO" id="GO:0003723">
    <property type="term" value="F:RNA binding"/>
    <property type="evidence" value="ECO:0007669"/>
    <property type="project" value="InterPro"/>
</dbReference>
<dbReference type="InterPro" id="IPR006224">
    <property type="entry name" value="PsdUridine_synth_RluA-like_CS"/>
</dbReference>
<evidence type="ECO:0000256" key="1">
    <source>
        <dbReference type="ARBA" id="ARBA00000073"/>
    </source>
</evidence>
<evidence type="ECO:0000259" key="6">
    <source>
        <dbReference type="Pfam" id="PF00849"/>
    </source>
</evidence>
<dbReference type="CDD" id="cd02869">
    <property type="entry name" value="PseudoU_synth_RluA_like"/>
    <property type="match status" value="1"/>
</dbReference>
<dbReference type="SUPFAM" id="SSF55120">
    <property type="entry name" value="Pseudouridine synthase"/>
    <property type="match status" value="1"/>
</dbReference>
<dbReference type="EC" id="5.4.99.-" evidence="5"/>
<dbReference type="GO" id="GO:0000455">
    <property type="term" value="P:enzyme-directed rRNA pseudouridine synthesis"/>
    <property type="evidence" value="ECO:0007669"/>
    <property type="project" value="TreeGrafter"/>
</dbReference>
<comment type="function">
    <text evidence="5">Responsible for synthesis of pseudouridine from uracil.</text>
</comment>
<keyword evidence="8" id="KW-1185">Reference proteome</keyword>
<evidence type="ECO:0000313" key="7">
    <source>
        <dbReference type="EMBL" id="TZE80918.1"/>
    </source>
</evidence>
<keyword evidence="3 5" id="KW-0413">Isomerase</keyword>
<dbReference type="CDD" id="cd00165">
    <property type="entry name" value="S4"/>
    <property type="match status" value="1"/>
</dbReference>
<accession>A0A5D8QC63</accession>
<evidence type="ECO:0000256" key="5">
    <source>
        <dbReference type="RuleBase" id="RU362028"/>
    </source>
</evidence>
<dbReference type="RefSeq" id="WP_149546111.1">
    <property type="nucleotide sequence ID" value="NZ_VTPS01000021.1"/>
</dbReference>
<evidence type="ECO:0000256" key="2">
    <source>
        <dbReference type="ARBA" id="ARBA00010876"/>
    </source>
</evidence>
<dbReference type="NCBIfam" id="TIGR00005">
    <property type="entry name" value="rluA_subfam"/>
    <property type="match status" value="1"/>
</dbReference>
<dbReference type="EMBL" id="VTPS01000021">
    <property type="protein sequence ID" value="TZE80918.1"/>
    <property type="molecule type" value="Genomic_DNA"/>
</dbReference>
<sequence length="293" mass="33609">MRFEVLVDEETACMKIEDILIKKLFMSKRQIRKLKNMRLILLNGLPVYIKSYPSKGDRLEVIFPDEYVENIEPEDVPVHVLYEDSDLLIVDKEAGINVHPSSRREGGALANGIAYYLINKNENPMVRPVNRLDKETSGVVIFAKNQYTHYFLQQHGFEKQYIAVVHGIIEGPSYIDLPIEREEGSIIKRRVGENGKKAVTYYEPIGYAGDSTILLVKPVTGRTHQIRVHLSYTGHPIYGDTLYGRPDIMDRQALHAWKIRLRQPVNDGLIECEAPLPEDMERLIDALRNHKSS</sequence>
<dbReference type="InterPro" id="IPR050188">
    <property type="entry name" value="RluA_PseudoU_synthase"/>
</dbReference>
<dbReference type="InterPro" id="IPR006225">
    <property type="entry name" value="PsdUridine_synth_RluC/D"/>
</dbReference>
<protein>
    <recommendedName>
        <fullName evidence="5">Pseudouridine synthase</fullName>
        <ecNumber evidence="5">5.4.99.-</ecNumber>
    </recommendedName>
</protein>
<evidence type="ECO:0000256" key="4">
    <source>
        <dbReference type="PIRSR" id="PIRSR606225-1"/>
    </source>
</evidence>
<reference evidence="7 8" key="1">
    <citation type="submission" date="2019-08" db="EMBL/GenBank/DDBJ databases">
        <title>Calorimonas adulescens gen. nov., sp. nov., an anaerobic thermophilic bacterium from Sakhalin hot spring.</title>
        <authorList>
            <person name="Khomyakova M.A."/>
            <person name="Merkel A.Y."/>
            <person name="Novikov A."/>
            <person name="Bonch-Osmolovskaya E.A."/>
            <person name="Slobodkin A.I."/>
        </authorList>
    </citation>
    <scope>NUCLEOTIDE SEQUENCE [LARGE SCALE GENOMIC DNA]</scope>
    <source>
        <strain evidence="7 8">A05MB</strain>
    </source>
</reference>
<dbReference type="Pfam" id="PF00849">
    <property type="entry name" value="PseudoU_synth_2"/>
    <property type="match status" value="1"/>
</dbReference>
<dbReference type="GO" id="GO:0140098">
    <property type="term" value="F:catalytic activity, acting on RNA"/>
    <property type="evidence" value="ECO:0007669"/>
    <property type="project" value="UniProtKB-ARBA"/>
</dbReference>
<organism evidence="7 8">
    <name type="scientific">Calorimonas adulescens</name>
    <dbReference type="NCBI Taxonomy" id="2606906"/>
    <lineage>
        <taxon>Bacteria</taxon>
        <taxon>Bacillati</taxon>
        <taxon>Bacillota</taxon>
        <taxon>Clostridia</taxon>
        <taxon>Thermoanaerobacterales</taxon>
        <taxon>Thermoanaerobacteraceae</taxon>
        <taxon>Calorimonas</taxon>
    </lineage>
</organism>
<dbReference type="PROSITE" id="PS01129">
    <property type="entry name" value="PSI_RLU"/>
    <property type="match status" value="1"/>
</dbReference>
<dbReference type="Gene3D" id="3.30.2350.10">
    <property type="entry name" value="Pseudouridine synthase"/>
    <property type="match status" value="1"/>
</dbReference>